<feature type="domain" description="RING-type" evidence="17">
    <location>
        <begin position="66"/>
        <end position="108"/>
    </location>
</feature>
<evidence type="ECO:0000259" key="17">
    <source>
        <dbReference type="PROSITE" id="PS50089"/>
    </source>
</evidence>
<evidence type="ECO:0000256" key="7">
    <source>
        <dbReference type="ARBA" id="ARBA00022771"/>
    </source>
</evidence>
<dbReference type="GO" id="GO:0005680">
    <property type="term" value="C:anaphase-promoting complex"/>
    <property type="evidence" value="ECO:0007669"/>
    <property type="project" value="InterPro"/>
</dbReference>
<dbReference type="SUPFAM" id="SSF57850">
    <property type="entry name" value="RING/U-box"/>
    <property type="match status" value="1"/>
</dbReference>
<accession>A0A194Q084</accession>
<evidence type="ECO:0000256" key="12">
    <source>
        <dbReference type="ARBA" id="ARBA00023306"/>
    </source>
</evidence>
<evidence type="ECO:0000256" key="2">
    <source>
        <dbReference type="ARBA" id="ARBA00004906"/>
    </source>
</evidence>
<dbReference type="AlphaFoldDB" id="A0A194Q084"/>
<evidence type="ECO:0000256" key="14">
    <source>
        <dbReference type="ARBA" id="ARBA00062360"/>
    </source>
</evidence>
<evidence type="ECO:0000256" key="6">
    <source>
        <dbReference type="ARBA" id="ARBA00022723"/>
    </source>
</evidence>
<dbReference type="Proteomes" id="UP000053268">
    <property type="component" value="Unassembled WGS sequence"/>
</dbReference>
<evidence type="ECO:0000256" key="5">
    <source>
        <dbReference type="ARBA" id="ARBA00022618"/>
    </source>
</evidence>
<evidence type="ECO:0000313" key="18">
    <source>
        <dbReference type="EMBL" id="KPI96825.1"/>
    </source>
</evidence>
<sequence>MYSPNVAQIKPTIEMTSLKKKRNEFCVMKSITRQMISASWTGVATWRWIANDDNCGICRMPFDSCCPDCKLPGDDCPLVWGACSHCFHIHCIVKWLHSQPQQQCPMCRQDWKFNNKLNICKYYLCSTFKSN</sequence>
<evidence type="ECO:0000313" key="19">
    <source>
        <dbReference type="Proteomes" id="UP000053268"/>
    </source>
</evidence>
<keyword evidence="10" id="KW-0862">Zinc</keyword>
<proteinExistence type="inferred from homology"/>
<evidence type="ECO:0000256" key="10">
    <source>
        <dbReference type="ARBA" id="ARBA00022833"/>
    </source>
</evidence>
<comment type="function">
    <text evidence="13">Together with the cullin protein ANAPC2, constitutes the catalytic component of the anaphase promoting complex/cyclosome (APC/C), a cell cycle-regulated E3 ubiquitin ligase that controls progression through mitosis and the G1 phase of the cell cycle. The APC/C complex acts by mediating ubiquitination and subsequent degradation of target proteins: it mainly mediates the formation of 'Lys-11'-linked polyubiquitin chains and, to a lower extent, the formation of 'Lys-48'- and 'Lys-63'-linked polyubiquitin chains. The APC/C complex catalyzes assembly of branched 'Lys-11'-/'Lys-48'-linked branched ubiquitin chains on target proteins. May recruit the E2 ubiquitin-conjugating enzymes to the complex.</text>
</comment>
<comment type="pathway">
    <text evidence="2">Protein modification; protein ubiquitination.</text>
</comment>
<organism evidence="18 19">
    <name type="scientific">Papilio xuthus</name>
    <name type="common">Asian swallowtail butterfly</name>
    <dbReference type="NCBI Taxonomy" id="66420"/>
    <lineage>
        <taxon>Eukaryota</taxon>
        <taxon>Metazoa</taxon>
        <taxon>Ecdysozoa</taxon>
        <taxon>Arthropoda</taxon>
        <taxon>Hexapoda</taxon>
        <taxon>Insecta</taxon>
        <taxon>Pterygota</taxon>
        <taxon>Neoptera</taxon>
        <taxon>Endopterygota</taxon>
        <taxon>Lepidoptera</taxon>
        <taxon>Glossata</taxon>
        <taxon>Ditrysia</taxon>
        <taxon>Papilionoidea</taxon>
        <taxon>Papilionidae</taxon>
        <taxon>Papilioninae</taxon>
        <taxon>Papilio</taxon>
    </lineage>
</organism>
<keyword evidence="11" id="KW-0539">Nucleus</keyword>
<comment type="subcellular location">
    <subcellularLocation>
        <location evidence="1">Nucleus</location>
    </subcellularLocation>
</comment>
<dbReference type="InterPro" id="IPR024991">
    <property type="entry name" value="RING-H2_APC11"/>
</dbReference>
<dbReference type="GO" id="GO:0097602">
    <property type="term" value="F:cullin family protein binding"/>
    <property type="evidence" value="ECO:0007669"/>
    <property type="project" value="InterPro"/>
</dbReference>
<evidence type="ECO:0000256" key="9">
    <source>
        <dbReference type="ARBA" id="ARBA00022786"/>
    </source>
</evidence>
<keyword evidence="6" id="KW-0479">Metal-binding</keyword>
<dbReference type="InterPro" id="IPR013083">
    <property type="entry name" value="Znf_RING/FYVE/PHD"/>
</dbReference>
<evidence type="ECO:0000256" key="1">
    <source>
        <dbReference type="ARBA" id="ARBA00004123"/>
    </source>
</evidence>
<dbReference type="FunFam" id="3.30.40.10:FF:000111">
    <property type="entry name" value="Anaphase-promoting complex subunit 11"/>
    <property type="match status" value="1"/>
</dbReference>
<evidence type="ECO:0000256" key="11">
    <source>
        <dbReference type="ARBA" id="ARBA00023242"/>
    </source>
</evidence>
<evidence type="ECO:0000256" key="8">
    <source>
        <dbReference type="ARBA" id="ARBA00022776"/>
    </source>
</evidence>
<dbReference type="InterPro" id="IPR001841">
    <property type="entry name" value="Znf_RING"/>
</dbReference>
<keyword evidence="12" id="KW-0131">Cell cycle</keyword>
<evidence type="ECO:0000256" key="4">
    <source>
        <dbReference type="ARBA" id="ARBA00013928"/>
    </source>
</evidence>
<dbReference type="InterPro" id="IPR051031">
    <property type="entry name" value="RING-box_E3_Ubiquitin_Ligase"/>
</dbReference>
<dbReference type="GO" id="GO:0008270">
    <property type="term" value="F:zinc ion binding"/>
    <property type="evidence" value="ECO:0007669"/>
    <property type="project" value="UniProtKB-KW"/>
</dbReference>
<keyword evidence="8" id="KW-0498">Mitosis</keyword>
<gene>
    <name evidence="18" type="ORF">RR46_04950</name>
</gene>
<keyword evidence="19" id="KW-1185">Reference proteome</keyword>
<dbReference type="GO" id="GO:0051301">
    <property type="term" value="P:cell division"/>
    <property type="evidence" value="ECO:0007669"/>
    <property type="project" value="UniProtKB-KW"/>
</dbReference>
<dbReference type="GO" id="GO:0031145">
    <property type="term" value="P:anaphase-promoting complex-dependent catabolic process"/>
    <property type="evidence" value="ECO:0007669"/>
    <property type="project" value="InterPro"/>
</dbReference>
<dbReference type="CDD" id="cd16456">
    <property type="entry name" value="RING-H2_APC11"/>
    <property type="match status" value="1"/>
</dbReference>
<dbReference type="STRING" id="66420.A0A194Q084"/>
<protein>
    <recommendedName>
        <fullName evidence="4">Anaphase-promoting complex subunit 11</fullName>
    </recommendedName>
    <alternativeName>
        <fullName evidence="15">Cyclosome subunit 11</fullName>
    </alternativeName>
</protein>
<dbReference type="Pfam" id="PF12861">
    <property type="entry name" value="zf-ANAPC11"/>
    <property type="match status" value="1"/>
</dbReference>
<dbReference type="PROSITE" id="PS50089">
    <property type="entry name" value="ZF_RING_2"/>
    <property type="match status" value="1"/>
</dbReference>
<comment type="similarity">
    <text evidence="3">Belongs to the RING-box family.</text>
</comment>
<name>A0A194Q084_PAPXU</name>
<keyword evidence="5" id="KW-0132">Cell division</keyword>
<keyword evidence="9" id="KW-0833">Ubl conjugation pathway</keyword>
<comment type="subunit">
    <text evidence="14">The mammalian APC/C is composed at least of 14 distinct subunits ANAPC1, ANAPC2, CDC27/APC3, ANAPC4, ANAPC5, CDC16/APC6, ANAPC7, CDC23/APC8, ANAPC10, ANAPC11, CDC26/APC12, ANAPC13, ANAPC15 and ANAPC16 that assemble into a complex of at least 19 chains with a combined molecular mass of around 1.2 MDa; APC/C interacts with FZR1 and FBXO5. Interacts with the cullin domain of ANAPC2. Interacts with UBE2D2.</text>
</comment>
<dbReference type="GO" id="GO:0061630">
    <property type="term" value="F:ubiquitin protein ligase activity"/>
    <property type="evidence" value="ECO:0007669"/>
    <property type="project" value="InterPro"/>
</dbReference>
<evidence type="ECO:0000256" key="3">
    <source>
        <dbReference type="ARBA" id="ARBA00009273"/>
    </source>
</evidence>
<evidence type="ECO:0000256" key="13">
    <source>
        <dbReference type="ARBA" id="ARBA00054113"/>
    </source>
</evidence>
<dbReference type="EMBL" id="KQ459592">
    <property type="protein sequence ID" value="KPI96825.1"/>
    <property type="molecule type" value="Genomic_DNA"/>
</dbReference>
<dbReference type="Gene3D" id="3.30.40.10">
    <property type="entry name" value="Zinc/RING finger domain, C3HC4 (zinc finger)"/>
    <property type="match status" value="1"/>
</dbReference>
<reference evidence="18 19" key="1">
    <citation type="journal article" date="2015" name="Nat. Commun.">
        <title>Outbred genome sequencing and CRISPR/Cas9 gene editing in butterflies.</title>
        <authorList>
            <person name="Li X."/>
            <person name="Fan D."/>
            <person name="Zhang W."/>
            <person name="Liu G."/>
            <person name="Zhang L."/>
            <person name="Zhao L."/>
            <person name="Fang X."/>
            <person name="Chen L."/>
            <person name="Dong Y."/>
            <person name="Chen Y."/>
            <person name="Ding Y."/>
            <person name="Zhao R."/>
            <person name="Feng M."/>
            <person name="Zhu Y."/>
            <person name="Feng Y."/>
            <person name="Jiang X."/>
            <person name="Zhu D."/>
            <person name="Xiang H."/>
            <person name="Feng X."/>
            <person name="Li S."/>
            <person name="Wang J."/>
            <person name="Zhang G."/>
            <person name="Kronforst M.R."/>
            <person name="Wang W."/>
        </authorList>
    </citation>
    <scope>NUCLEOTIDE SEQUENCE [LARGE SCALE GENOMIC DNA]</scope>
    <source>
        <strain evidence="18">Ya'a_city_454_Px</strain>
        <tissue evidence="18">Whole body</tissue>
    </source>
</reference>
<evidence type="ECO:0000256" key="15">
    <source>
        <dbReference type="ARBA" id="ARBA00078349"/>
    </source>
</evidence>
<keyword evidence="7 16" id="KW-0863">Zinc-finger</keyword>
<evidence type="ECO:0000256" key="16">
    <source>
        <dbReference type="PROSITE-ProRule" id="PRU00175"/>
    </source>
</evidence>
<dbReference type="PANTHER" id="PTHR11210">
    <property type="entry name" value="RING BOX"/>
    <property type="match status" value="1"/>
</dbReference>